<protein>
    <submittedName>
        <fullName evidence="2">DUF3040 domain-containing protein</fullName>
    </submittedName>
</protein>
<proteinExistence type="predicted"/>
<gene>
    <name evidence="2" type="ORF">LQ327_28590</name>
</gene>
<evidence type="ECO:0000313" key="2">
    <source>
        <dbReference type="EMBL" id="MCD2197338.1"/>
    </source>
</evidence>
<keyword evidence="1" id="KW-0472">Membrane</keyword>
<dbReference type="Proteomes" id="UP001199469">
    <property type="component" value="Unassembled WGS sequence"/>
</dbReference>
<sequence>MALTPTEHRTLTELAEHLSASDPRLSGRLSQPMQAPQSAARELAVITVLLAWMAAGLVPIALGVAWMQPPLLLVGVITGFVAAPAGMWATLRWVRRHHFVAFRDGTPQ</sequence>
<keyword evidence="1" id="KW-1133">Transmembrane helix</keyword>
<comment type="caution">
    <text evidence="2">The sequence shown here is derived from an EMBL/GenBank/DDBJ whole genome shotgun (WGS) entry which is preliminary data.</text>
</comment>
<evidence type="ECO:0000256" key="1">
    <source>
        <dbReference type="SAM" id="Phobius"/>
    </source>
</evidence>
<dbReference type="Pfam" id="PF11239">
    <property type="entry name" value="DUF3040"/>
    <property type="match status" value="1"/>
</dbReference>
<accession>A0ABS8PH19</accession>
<evidence type="ECO:0000313" key="3">
    <source>
        <dbReference type="Proteomes" id="UP001199469"/>
    </source>
</evidence>
<feature type="transmembrane region" description="Helical" evidence="1">
    <location>
        <begin position="72"/>
        <end position="94"/>
    </location>
</feature>
<organism evidence="2 3">
    <name type="scientific">Actinomycetospora endophytica</name>
    <dbReference type="NCBI Taxonomy" id="2291215"/>
    <lineage>
        <taxon>Bacteria</taxon>
        <taxon>Bacillati</taxon>
        <taxon>Actinomycetota</taxon>
        <taxon>Actinomycetes</taxon>
        <taxon>Pseudonocardiales</taxon>
        <taxon>Pseudonocardiaceae</taxon>
        <taxon>Actinomycetospora</taxon>
    </lineage>
</organism>
<feature type="transmembrane region" description="Helical" evidence="1">
    <location>
        <begin position="43"/>
        <end position="66"/>
    </location>
</feature>
<dbReference type="EMBL" id="JAJNDB010000008">
    <property type="protein sequence ID" value="MCD2197338.1"/>
    <property type="molecule type" value="Genomic_DNA"/>
</dbReference>
<reference evidence="2 3" key="1">
    <citation type="submission" date="2021-11" db="EMBL/GenBank/DDBJ databases">
        <title>Draft genome sequence of Actinomycetospora sp. SF1 isolated from the rhizosphere soil.</title>
        <authorList>
            <person name="Duangmal K."/>
            <person name="Chantavorakit T."/>
        </authorList>
    </citation>
    <scope>NUCLEOTIDE SEQUENCE [LARGE SCALE GENOMIC DNA]</scope>
    <source>
        <strain evidence="2 3">TBRC 5722</strain>
    </source>
</reference>
<keyword evidence="1" id="KW-0812">Transmembrane</keyword>
<keyword evidence="3" id="KW-1185">Reference proteome</keyword>
<dbReference type="RefSeq" id="WP_230739347.1">
    <property type="nucleotide sequence ID" value="NZ_JAJNDB010000008.1"/>
</dbReference>
<name>A0ABS8PH19_9PSEU</name>
<dbReference type="InterPro" id="IPR021401">
    <property type="entry name" value="DUF3040"/>
</dbReference>